<reference evidence="2" key="1">
    <citation type="submission" date="2021-10" db="EMBL/GenBank/DDBJ databases">
        <title>Tropical sea cucumber genome reveals ecological adaptation and Cuvierian tubules defense mechanism.</title>
        <authorList>
            <person name="Chen T."/>
        </authorList>
    </citation>
    <scope>NUCLEOTIDE SEQUENCE</scope>
    <source>
        <strain evidence="2">Nanhai2018</strain>
        <tissue evidence="2">Muscle</tissue>
    </source>
</reference>
<name>A0A9Q1C9X5_HOLLE</name>
<feature type="transmembrane region" description="Helical" evidence="1">
    <location>
        <begin position="475"/>
        <end position="498"/>
    </location>
</feature>
<keyword evidence="1" id="KW-0812">Transmembrane</keyword>
<evidence type="ECO:0008006" key="4">
    <source>
        <dbReference type="Google" id="ProtNLM"/>
    </source>
</evidence>
<feature type="transmembrane region" description="Helical" evidence="1">
    <location>
        <begin position="319"/>
        <end position="342"/>
    </location>
</feature>
<feature type="transmembrane region" description="Helical" evidence="1">
    <location>
        <begin position="536"/>
        <end position="557"/>
    </location>
</feature>
<keyword evidence="1" id="KW-1133">Transmembrane helix</keyword>
<keyword evidence="3" id="KW-1185">Reference proteome</keyword>
<protein>
    <recommendedName>
        <fullName evidence="4">Tyrosine-protein kinase ephrin type A/B receptor-like domain-containing protein</fullName>
    </recommendedName>
</protein>
<dbReference type="Gene3D" id="2.10.50.10">
    <property type="entry name" value="Tumor Necrosis Factor Receptor, subunit A, domain 2"/>
    <property type="match status" value="1"/>
</dbReference>
<accession>A0A9Q1C9X5</accession>
<dbReference type="AlphaFoldDB" id="A0A9Q1C9X5"/>
<dbReference type="SUPFAM" id="SSF57184">
    <property type="entry name" value="Growth factor receptor domain"/>
    <property type="match status" value="1"/>
</dbReference>
<dbReference type="InterPro" id="IPR009030">
    <property type="entry name" value="Growth_fac_rcpt_cys_sf"/>
</dbReference>
<feature type="transmembrane region" description="Helical" evidence="1">
    <location>
        <begin position="678"/>
        <end position="704"/>
    </location>
</feature>
<dbReference type="PANTHER" id="PTHR11319">
    <property type="entry name" value="G PROTEIN-COUPLED RECEPTOR-RELATED"/>
    <property type="match status" value="1"/>
</dbReference>
<evidence type="ECO:0000313" key="2">
    <source>
        <dbReference type="EMBL" id="KAJ8040820.1"/>
    </source>
</evidence>
<dbReference type="Proteomes" id="UP001152320">
    <property type="component" value="Chromosome 6"/>
</dbReference>
<dbReference type="PANTHER" id="PTHR11319:SF35">
    <property type="entry name" value="OUTER MEMBRANE PROTEIN PMPC-RELATED"/>
    <property type="match status" value="1"/>
</dbReference>
<proteinExistence type="predicted"/>
<comment type="caution">
    <text evidence="2">The sequence shown here is derived from an EMBL/GenBank/DDBJ whole genome shotgun (WGS) entry which is preliminary data.</text>
</comment>
<dbReference type="SMART" id="SM01411">
    <property type="entry name" value="Ephrin_rec_like"/>
    <property type="match status" value="1"/>
</dbReference>
<organism evidence="2 3">
    <name type="scientific">Holothuria leucospilota</name>
    <name type="common">Black long sea cucumber</name>
    <name type="synonym">Mertensiothuria leucospilota</name>
    <dbReference type="NCBI Taxonomy" id="206669"/>
    <lineage>
        <taxon>Eukaryota</taxon>
        <taxon>Metazoa</taxon>
        <taxon>Echinodermata</taxon>
        <taxon>Eleutherozoa</taxon>
        <taxon>Echinozoa</taxon>
        <taxon>Holothuroidea</taxon>
        <taxon>Aspidochirotacea</taxon>
        <taxon>Aspidochirotida</taxon>
        <taxon>Holothuriidae</taxon>
        <taxon>Holothuria</taxon>
    </lineage>
</organism>
<gene>
    <name evidence="2" type="ORF">HOLleu_15223</name>
</gene>
<sequence length="709" mass="80930">MLSYTSVTSLYLFGNQISRLTGNFFQAINSSNLNVFQVQRNPLESISTDFLSGIEDQGQVILSCQILQIQRFSKDVNLTCVPDTFVTSLTVAEDIGKLLLDKGFDCDMAYHFAKCTSCKVGYYGNSLLKRCVPCPRGGFYQDEVGQYSNNTNTIQCKQCNNGTFVNVGGGDSPLKCQVCPEGTVKSRPANFRACFCQENYYRRERFGGCHLCPHVGMNCSNDYATLKSGYYWNWSYTDVNIYRKFILNLQTFNNSYDDDTVNFTEPFPMVYECAQTFKCVNDNDNIEGNCAKGYIGWMCTACQDGFFPILGYCHSCPTFWVFVAEFLGIVFACVCFIFYLIYSYRREHSNEDRSIVDVALARGKILLGFYQIMGEFWNSLHTVYWPEVFKQVSAWFVLLQFNISSILIKPSCFMPQLTLTPYTEFIIGISTPLLVLFITTVFHFVGHELILRSRRVGSVNVTENESSVRRIQDRLLAVPLLILFVTYTSTCNVTFALFGPACDDFSLDENKMRNISLLRADYSIDCNTSTHRKYEIASYVASVYVIGFPAALLYLLWRNYSVNIQCNDTSASSGNPRWFRFLCENYKDRFWFWEIIELVRKMSQTFVVILFGWSSSLSITVSLILAVIFLCLHASYSPMRDKFEHYLQLASLWAIFLNMLVAAVRVPERLNSVYVQILMTITLIILNLSVVAIVIGTYLILLILPTPID</sequence>
<evidence type="ECO:0000313" key="3">
    <source>
        <dbReference type="Proteomes" id="UP001152320"/>
    </source>
</evidence>
<feature type="transmembrane region" description="Helical" evidence="1">
    <location>
        <begin position="606"/>
        <end position="635"/>
    </location>
</feature>
<dbReference type="OrthoDB" id="10062419at2759"/>
<evidence type="ECO:0000256" key="1">
    <source>
        <dbReference type="SAM" id="Phobius"/>
    </source>
</evidence>
<feature type="transmembrane region" description="Helical" evidence="1">
    <location>
        <begin position="425"/>
        <end position="445"/>
    </location>
</feature>
<keyword evidence="1" id="KW-0472">Membrane</keyword>
<dbReference type="EMBL" id="JAIZAY010000006">
    <property type="protein sequence ID" value="KAJ8040820.1"/>
    <property type="molecule type" value="Genomic_DNA"/>
</dbReference>
<feature type="transmembrane region" description="Helical" evidence="1">
    <location>
        <begin position="647"/>
        <end position="666"/>
    </location>
</feature>